<gene>
    <name evidence="4" type="ORF">B7463_g8069</name>
</gene>
<feature type="non-terminal residue" evidence="4">
    <location>
        <position position="1807"/>
    </location>
</feature>
<evidence type="ECO:0000313" key="4">
    <source>
        <dbReference type="EMBL" id="RFU28272.1"/>
    </source>
</evidence>
<feature type="compositionally biased region" description="Polar residues" evidence="1">
    <location>
        <begin position="199"/>
        <end position="212"/>
    </location>
</feature>
<evidence type="ECO:0000259" key="3">
    <source>
        <dbReference type="Pfam" id="PF21678"/>
    </source>
</evidence>
<feature type="region of interest" description="Disordered" evidence="1">
    <location>
        <begin position="566"/>
        <end position="589"/>
    </location>
</feature>
<protein>
    <recommendedName>
        <fullName evidence="3">Csf1 N-terminal domain-containing protein</fullName>
    </recommendedName>
</protein>
<proteinExistence type="predicted"/>
<evidence type="ECO:0000256" key="2">
    <source>
        <dbReference type="SAM" id="Phobius"/>
    </source>
</evidence>
<dbReference type="PANTHER" id="PTHR32085">
    <property type="entry name" value="PROTEIN CSF1"/>
    <property type="match status" value="1"/>
</dbReference>
<feature type="compositionally biased region" description="Basic residues" evidence="1">
    <location>
        <begin position="1176"/>
        <end position="1185"/>
    </location>
</feature>
<dbReference type="OMA" id="RESANWE"/>
<evidence type="ECO:0000256" key="1">
    <source>
        <dbReference type="SAM" id="MobiDB-lite"/>
    </source>
</evidence>
<feature type="transmembrane region" description="Helical" evidence="2">
    <location>
        <begin position="20"/>
        <end position="41"/>
    </location>
</feature>
<dbReference type="PANTHER" id="PTHR32085:SF3">
    <property type="entry name" value="PROTEIN CSF1"/>
    <property type="match status" value="1"/>
</dbReference>
<comment type="caution">
    <text evidence="4">The sequence shown here is derived from an EMBL/GenBank/DDBJ whole genome shotgun (WGS) entry which is preliminary data.</text>
</comment>
<dbReference type="Proteomes" id="UP000258309">
    <property type="component" value="Unassembled WGS sequence"/>
</dbReference>
<accession>A0A3E2H4X3</accession>
<feature type="compositionally biased region" description="Basic and acidic residues" evidence="1">
    <location>
        <begin position="566"/>
        <end position="576"/>
    </location>
</feature>
<keyword evidence="5" id="KW-1185">Reference proteome</keyword>
<feature type="non-terminal residue" evidence="4">
    <location>
        <position position="1"/>
    </location>
</feature>
<feature type="region of interest" description="Disordered" evidence="1">
    <location>
        <begin position="193"/>
        <end position="213"/>
    </location>
</feature>
<name>A0A3E2H4X3_SCYLI</name>
<organism evidence="4 5">
    <name type="scientific">Scytalidium lignicola</name>
    <name type="common">Hyphomycete</name>
    <dbReference type="NCBI Taxonomy" id="5539"/>
    <lineage>
        <taxon>Eukaryota</taxon>
        <taxon>Fungi</taxon>
        <taxon>Dikarya</taxon>
        <taxon>Ascomycota</taxon>
        <taxon>Pezizomycotina</taxon>
        <taxon>Leotiomycetes</taxon>
        <taxon>Leotiomycetes incertae sedis</taxon>
        <taxon>Scytalidium</taxon>
    </lineage>
</organism>
<dbReference type="OrthoDB" id="10051416at2759"/>
<keyword evidence="2" id="KW-0472">Membrane</keyword>
<dbReference type="InterPro" id="IPR048636">
    <property type="entry name" value="Csf1_N"/>
</dbReference>
<feature type="compositionally biased region" description="Low complexity" evidence="1">
    <location>
        <begin position="1161"/>
        <end position="1175"/>
    </location>
</feature>
<feature type="domain" description="Csf1 N-terminal" evidence="3">
    <location>
        <begin position="34"/>
        <end position="746"/>
    </location>
</feature>
<dbReference type="STRING" id="5539.A0A3E2H4X3"/>
<dbReference type="EMBL" id="NCSJ02000169">
    <property type="protein sequence ID" value="RFU28272.1"/>
    <property type="molecule type" value="Genomic_DNA"/>
</dbReference>
<keyword evidence="2" id="KW-0812">Transmembrane</keyword>
<feature type="compositionally biased region" description="Basic and acidic residues" evidence="1">
    <location>
        <begin position="1194"/>
        <end position="1213"/>
    </location>
</feature>
<feature type="compositionally biased region" description="Polar residues" evidence="1">
    <location>
        <begin position="124"/>
        <end position="134"/>
    </location>
</feature>
<evidence type="ECO:0000313" key="5">
    <source>
        <dbReference type="Proteomes" id="UP000258309"/>
    </source>
</evidence>
<sequence>MSNQGGLTANPLRTDFDFNWVYLVELLVCGILTLFFLFYFNRLFATLVSYGLRAWTWHQYRIYIDVQALQISLLGGRIFFKGLRYHGNNETILIHSGYVTWCYWYRNVKELDLELKHGPESKRTASNLHSNSQGDKAAEKEEAEELTNPKKLSYRLNITLSGAEWFIYNRSAAYDAIITGMLGNEIDAESVFKDGGGTETSKQPTRNTSSSEILEKRLSKDLHVDSNDAKFKNQTYDSLSSSESQTEKDGSDHQSSSGINKSFILRFLPLHIECSKAAVVLGNENTKSVLITKVEKASGEVDASRSSHLDQYKQLINFQFEHPVIQIKPNDDYKEDQTTTATRIKLGASEQPDSHGGHIQTKSFFHRQRIKTWYQLQRLVPYFRSSVESVSSSSNDRARESAHVGANGWQGLPRYLDEGEQDDKAKWSGIEYATVSTIVDSPEASMIFYWDVAGTVPSSNSISDSKSDPEIKNINGDVSPEWGINLSFKGGTINYGPWADRQRADLQKVFFPSLCKDAAPSKPLAPGQVRVPTEFKLYIEFEDEITLRIPIREESKNWKWMKKVDTVEGRQSDPKKSGRGRKRKADKLNSGPEIRPFGWLDIRVAANATVAYSMDMVPGQSGFSSKLELDLPNTEITTSVNHGILWKSMHNRIDCDLSSPLQWNGLRSWKFDIQSEKLELFLLREHIFLLTDLVDDWSSGPPPDYLTFSPFQYSINIQLNDFKLYLNVNDSNIINNPSDFDDNTFFNYFRLQVPPWNTQATFLKSTTVAQLKSVAINGDYQYCASTSPSNTDVLLLNIRGHSPTVQLYGFMIRYFLKIKDNYFGEDIHFKTLEEYQEVLRTKRDGQLENSNHQPHKKSNDLDVILSISADEPNIILPSNLYSAKRHTCIEIAKLTADVRFTNYYMELEALFSTLAFSQSVEDEENTTPIGTTSNTQLFINGLTISGNRLFGLPPMEPTYVCNWDFDVGSITGEATASFFHGLLLGARCFAFSFDDDENALPPISETILHDVTFLRTSISSIKIWLHVEESTFMLSTGNIILTFNDWAGSHYSKKLLLQVPNLHLGCVDAESASRHRTRTQDSVETHAFVKSSVSFTMIIRNPAFAKDRFLQQEHIRRHDQRTHRADFLLHPYISQQTTSDMVDEPTMRVPPLPLPLRRQYTPSNSIRTTTSSSSHHNPRSLRHKNSFISSTSSRKSDRSIIRPHHPIELRKPLDTVSRSRHLHTSASSDRPLLRNLSTSTGRRSSFYSTVGESKASHPSMVTFSSPYIAPYFPLEAIEPEMIDLPPLPQDTGIELNSNINNITLGDIRQDPVNENIPHSSLIIELPDGISAFFIPKAVSAVASLLKSIQPVDPTDILDDLQMGAMSDVFAKNRQKKMSRRVVDLNIRSPGISLRFLNPSVLIDSSSSDQIMIDQYDLSISGLGVTTRSELMPSEPGKEDTERKSSTIHVILSSTSLAAKERLDNTNDPHAAIKCSVKDVVFWVATGEKALADITFKSIEATAISRKVEYLASLLHRTNMLASGVDDLFSSLSAEERRRVQLFTYIVATAGQQAADPLFLTRPSYVLRSASDHLRTSDSWKVVTRLHHMYDNLDPSTQQDIAMRCLRNPESIPEDAQQRVINGFDQWRSWDLNNLEACLIMAKIYGVKDRESANWESLKPLRISLRTKLLRVVLDPGPKQNEISLSDVTLSLDIKSTIPNHTIKHHESPLNCQSTVLEIFSLDMSIKFNWELYELAQDLLNLYSQQSPEPEYSGGRNITETRIAVMKPKKTLQVVIGTENGTIIFDTINVRAVSTSQGLKASFVMENV</sequence>
<feature type="compositionally biased region" description="Polar residues" evidence="1">
    <location>
        <begin position="233"/>
        <end position="244"/>
    </location>
</feature>
<feature type="region of interest" description="Disordered" evidence="1">
    <location>
        <begin position="233"/>
        <end position="257"/>
    </location>
</feature>
<keyword evidence="2" id="KW-1133">Transmembrane helix</keyword>
<dbReference type="Pfam" id="PF21678">
    <property type="entry name" value="Csf1_N"/>
    <property type="match status" value="2"/>
</dbReference>
<feature type="region of interest" description="Disordered" evidence="1">
    <location>
        <begin position="1138"/>
        <end position="1237"/>
    </location>
</feature>
<dbReference type="GO" id="GO:0006113">
    <property type="term" value="P:fermentation"/>
    <property type="evidence" value="ECO:0007669"/>
    <property type="project" value="InterPro"/>
</dbReference>
<dbReference type="GO" id="GO:0016020">
    <property type="term" value="C:membrane"/>
    <property type="evidence" value="ECO:0007669"/>
    <property type="project" value="InterPro"/>
</dbReference>
<feature type="domain" description="Csf1 N-terminal" evidence="3">
    <location>
        <begin position="856"/>
        <end position="1156"/>
    </location>
</feature>
<feature type="region of interest" description="Disordered" evidence="1">
    <location>
        <begin position="121"/>
        <end position="144"/>
    </location>
</feature>
<dbReference type="InterPro" id="IPR029636">
    <property type="entry name" value="Csf1"/>
</dbReference>
<reference evidence="4 5" key="1">
    <citation type="submission" date="2018-05" db="EMBL/GenBank/DDBJ databases">
        <title>Draft genome sequence of Scytalidium lignicola DSM 105466, a ubiquitous saprotrophic fungus.</title>
        <authorList>
            <person name="Buettner E."/>
            <person name="Gebauer A.M."/>
            <person name="Hofrichter M."/>
            <person name="Liers C."/>
            <person name="Kellner H."/>
        </authorList>
    </citation>
    <scope>NUCLEOTIDE SEQUENCE [LARGE SCALE GENOMIC DNA]</scope>
    <source>
        <strain evidence="4 5">DSM 105466</strain>
    </source>
</reference>